<dbReference type="OrthoDB" id="3437960at2759"/>
<dbReference type="AlphaFoldDB" id="G3BAC6"/>
<comment type="subcellular location">
    <subcellularLocation>
        <location evidence="1">Nucleus</location>
    </subcellularLocation>
</comment>
<feature type="domain" description="C2H2-type" evidence="9">
    <location>
        <begin position="576"/>
        <end position="603"/>
    </location>
</feature>
<evidence type="ECO:0000256" key="2">
    <source>
        <dbReference type="ARBA" id="ARBA00022723"/>
    </source>
</evidence>
<dbReference type="EMBL" id="GL996527">
    <property type="protein sequence ID" value="EGV62028.1"/>
    <property type="molecule type" value="Genomic_DNA"/>
</dbReference>
<evidence type="ECO:0000256" key="7">
    <source>
        <dbReference type="PROSITE-ProRule" id="PRU00042"/>
    </source>
</evidence>
<keyword evidence="4 7" id="KW-0863">Zinc-finger</keyword>
<dbReference type="KEGG" id="cten:18250449"/>
<evidence type="ECO:0000256" key="4">
    <source>
        <dbReference type="ARBA" id="ARBA00022771"/>
    </source>
</evidence>
<dbReference type="Proteomes" id="UP000000707">
    <property type="component" value="Unassembled WGS sequence"/>
</dbReference>
<protein>
    <recommendedName>
        <fullName evidence="9">C2H2-type domain-containing protein</fullName>
    </recommendedName>
</protein>
<feature type="domain" description="C2H2-type" evidence="9">
    <location>
        <begin position="492"/>
        <end position="519"/>
    </location>
</feature>
<dbReference type="PANTHER" id="PTHR19818:SF139">
    <property type="entry name" value="PAIR-RULE PROTEIN ODD-PAIRED"/>
    <property type="match status" value="1"/>
</dbReference>
<feature type="region of interest" description="Disordered" evidence="8">
    <location>
        <begin position="54"/>
        <end position="107"/>
    </location>
</feature>
<dbReference type="FunFam" id="3.30.160.60:FF:001498">
    <property type="entry name" value="Zinc finger protein 404"/>
    <property type="match status" value="1"/>
</dbReference>
<keyword evidence="2" id="KW-0479">Metal-binding</keyword>
<dbReference type="eggNOG" id="KOG1721">
    <property type="taxonomic scope" value="Eukaryota"/>
</dbReference>
<evidence type="ECO:0000259" key="9">
    <source>
        <dbReference type="PROSITE" id="PS50157"/>
    </source>
</evidence>
<dbReference type="InterPro" id="IPR013087">
    <property type="entry name" value="Znf_C2H2_type"/>
</dbReference>
<dbReference type="Pfam" id="PF00096">
    <property type="entry name" value="zf-C2H2"/>
    <property type="match status" value="2"/>
</dbReference>
<dbReference type="FunFam" id="3.30.160.60:FF:000125">
    <property type="entry name" value="Putative zinc finger protein 143"/>
    <property type="match status" value="1"/>
</dbReference>
<evidence type="ECO:0000256" key="6">
    <source>
        <dbReference type="ARBA" id="ARBA00023242"/>
    </source>
</evidence>
<dbReference type="InterPro" id="IPR036236">
    <property type="entry name" value="Znf_C2H2_sf"/>
</dbReference>
<keyword evidence="3" id="KW-0677">Repeat</keyword>
<sequence>MIVNPDTPSHGLANVGSVNLTLNHNEHKPNKSLAALSGSISNVHGYVHGHIHKHGDHTHIHGHIHSHDMETHGHENETPTPKPAFTSYSQQEAPDSNSTSPDIDDPDDCPLDELPLCEVLCTELDDCYYVNCGDATPVDPKSTAEYTQSPVSPTFGQEHVHDHFHDHDHNLNQIGAESYNGPNSHNNNLCFKNNNRTVFDRIFDEFNKDANNGEPQISPRNIHYPLEVHPEDNTHKAYFHTNVAQQNLIDEFGDYDFHFHFDNSQELNNPDSSSSLLAPGSTSGNRIEELSDLVSCKWDNCSTNLNNDRLVDHIFNNHLRGQQFSQDTLYNNKNDVFNCEWLNCNGLFNDKNSFLNHLNMHKNRPLTNSSDKMTNSILTPESVTAIETTSPFNSNINNVQISNLEIKRQEPSLSNFTCCWETGNDGSVPTKCKKSFESAGELQEHLLTEHIGSGRSSYECKWIGCDRHNGKMFPQRQKLLRHIHIHTNYKPWKCKVCSACFAVESMLVQHSRIHSGEKPFMCSFCSKRFATSSSLSIHNRVHTGEKPLKCKFPGCNKKFSESSNLTKHMRTHIKQFHCELCNITFDKKIRYMKHMSTHNGAANKLRRSSDDFQSIIEEFS</sequence>
<evidence type="ECO:0000256" key="3">
    <source>
        <dbReference type="ARBA" id="ARBA00022737"/>
    </source>
</evidence>
<dbReference type="Gene3D" id="6.10.140.370">
    <property type="match status" value="1"/>
</dbReference>
<feature type="domain" description="C2H2-type" evidence="9">
    <location>
        <begin position="337"/>
        <end position="366"/>
    </location>
</feature>
<keyword evidence="5" id="KW-0862">Zinc</keyword>
<feature type="domain" description="C2H2-type" evidence="9">
    <location>
        <begin position="548"/>
        <end position="577"/>
    </location>
</feature>
<feature type="domain" description="C2H2-type" evidence="9">
    <location>
        <begin position="458"/>
        <end position="491"/>
    </location>
</feature>
<evidence type="ECO:0000256" key="8">
    <source>
        <dbReference type="SAM" id="MobiDB-lite"/>
    </source>
</evidence>
<feature type="compositionally biased region" description="Basic and acidic residues" evidence="8">
    <location>
        <begin position="65"/>
        <end position="77"/>
    </location>
</feature>
<dbReference type="SMART" id="SM00355">
    <property type="entry name" value="ZnF_C2H2"/>
    <property type="match status" value="8"/>
</dbReference>
<dbReference type="SUPFAM" id="SSF57667">
    <property type="entry name" value="beta-beta-alpha zinc fingers"/>
    <property type="match status" value="2"/>
</dbReference>
<proteinExistence type="predicted"/>
<dbReference type="GO" id="GO:0000978">
    <property type="term" value="F:RNA polymerase II cis-regulatory region sequence-specific DNA binding"/>
    <property type="evidence" value="ECO:0007669"/>
    <property type="project" value="TreeGrafter"/>
</dbReference>
<dbReference type="STRING" id="590646.G3BAC6"/>
<dbReference type="InterPro" id="IPR050329">
    <property type="entry name" value="GLI_C2H2-zinc-finger"/>
</dbReference>
<dbReference type="GO" id="GO:0045944">
    <property type="term" value="P:positive regulation of transcription by RNA polymerase II"/>
    <property type="evidence" value="ECO:0007669"/>
    <property type="project" value="UniProtKB-ARBA"/>
</dbReference>
<dbReference type="PROSITE" id="PS50157">
    <property type="entry name" value="ZINC_FINGER_C2H2_2"/>
    <property type="match status" value="6"/>
</dbReference>
<evidence type="ECO:0000256" key="1">
    <source>
        <dbReference type="ARBA" id="ARBA00004123"/>
    </source>
</evidence>
<feature type="domain" description="C2H2-type" evidence="9">
    <location>
        <begin position="520"/>
        <end position="547"/>
    </location>
</feature>
<dbReference type="FunFam" id="3.30.160.60:FF:000417">
    <property type="entry name" value="Zinc finger protein"/>
    <property type="match status" value="1"/>
</dbReference>
<name>G3BAC6_CANTC</name>
<dbReference type="GO" id="GO:0000981">
    <property type="term" value="F:DNA-binding transcription factor activity, RNA polymerase II-specific"/>
    <property type="evidence" value="ECO:0007669"/>
    <property type="project" value="UniProtKB-ARBA"/>
</dbReference>
<evidence type="ECO:0000313" key="11">
    <source>
        <dbReference type="Proteomes" id="UP000000707"/>
    </source>
</evidence>
<gene>
    <name evidence="10" type="ORF">CANTEDRAFT_94908</name>
</gene>
<dbReference type="GO" id="GO:0008270">
    <property type="term" value="F:zinc ion binding"/>
    <property type="evidence" value="ECO:0007669"/>
    <property type="project" value="UniProtKB-KW"/>
</dbReference>
<dbReference type="Gene3D" id="3.30.160.60">
    <property type="entry name" value="Classic Zinc Finger"/>
    <property type="match status" value="4"/>
</dbReference>
<organism evidence="11">
    <name type="scientific">Candida tenuis (strain ATCC 10573 / BCRC 21748 / CBS 615 / JCM 9827 / NBRC 10315 / NRRL Y-1498 / VKM Y-70)</name>
    <name type="common">Yeast</name>
    <name type="synonym">Yamadazyma tenuis</name>
    <dbReference type="NCBI Taxonomy" id="590646"/>
    <lineage>
        <taxon>Eukaryota</taxon>
        <taxon>Fungi</taxon>
        <taxon>Dikarya</taxon>
        <taxon>Ascomycota</taxon>
        <taxon>Saccharomycotina</taxon>
        <taxon>Pichiomycetes</taxon>
        <taxon>Debaryomycetaceae</taxon>
        <taxon>Yamadazyma</taxon>
    </lineage>
</organism>
<dbReference type="HOGENOM" id="CLU_014727_1_0_1"/>
<dbReference type="GO" id="GO:0005634">
    <property type="term" value="C:nucleus"/>
    <property type="evidence" value="ECO:0007669"/>
    <property type="project" value="UniProtKB-SubCell"/>
</dbReference>
<evidence type="ECO:0000313" key="10">
    <source>
        <dbReference type="EMBL" id="EGV62028.1"/>
    </source>
</evidence>
<dbReference type="PROSITE" id="PS00028">
    <property type="entry name" value="ZINC_FINGER_C2H2_1"/>
    <property type="match status" value="5"/>
</dbReference>
<dbReference type="PANTHER" id="PTHR19818">
    <property type="entry name" value="ZINC FINGER PROTEIN ZIC AND GLI"/>
    <property type="match status" value="1"/>
</dbReference>
<keyword evidence="6" id="KW-0539">Nucleus</keyword>
<reference evidence="10 11" key="1">
    <citation type="journal article" date="2011" name="Proc. Natl. Acad. Sci. U.S.A.">
        <title>Comparative genomics of xylose-fermenting fungi for enhanced biofuel production.</title>
        <authorList>
            <person name="Wohlbach D.J."/>
            <person name="Kuo A."/>
            <person name="Sato T.K."/>
            <person name="Potts K.M."/>
            <person name="Salamov A.A."/>
            <person name="LaButti K.M."/>
            <person name="Sun H."/>
            <person name="Clum A."/>
            <person name="Pangilinan J.L."/>
            <person name="Lindquist E.A."/>
            <person name="Lucas S."/>
            <person name="Lapidus A."/>
            <person name="Jin M."/>
            <person name="Gunawan C."/>
            <person name="Balan V."/>
            <person name="Dale B.E."/>
            <person name="Jeffries T.W."/>
            <person name="Zinkel R."/>
            <person name="Barry K.W."/>
            <person name="Grigoriev I.V."/>
            <person name="Gasch A.P."/>
        </authorList>
    </citation>
    <scope>NUCLEOTIDE SEQUENCE [LARGE SCALE GENOMIC DNA]</scope>
    <source>
        <strain evidence="11">ATCC 10573 / BCRC 21748 / CBS 615 / JCM 9827 / NBRC 10315 / NRRL Y-1498 / VKM Y-70</strain>
    </source>
</reference>
<feature type="compositionally biased region" description="Basic residues" evidence="8">
    <location>
        <begin position="54"/>
        <end position="64"/>
    </location>
</feature>
<keyword evidence="11" id="KW-1185">Reference proteome</keyword>
<evidence type="ECO:0000256" key="5">
    <source>
        <dbReference type="ARBA" id="ARBA00022833"/>
    </source>
</evidence>
<dbReference type="GeneID" id="18250449"/>
<accession>G3BAC6</accession>